<protein>
    <submittedName>
        <fullName evidence="1">Uncharacterized protein</fullName>
    </submittedName>
</protein>
<proteinExistence type="predicted"/>
<keyword evidence="2" id="KW-1185">Reference proteome</keyword>
<sequence>MYGMRLRRHRTRADRFLTSGLRVVYRHVEADLPIPSTLGGIQSGICFIAVRGWAAPVVRLPEYARYDWEPV</sequence>
<dbReference type="VEuPathDB" id="FungiDB:BD410DRAFT_789240"/>
<evidence type="ECO:0000313" key="2">
    <source>
        <dbReference type="Proteomes" id="UP000294933"/>
    </source>
</evidence>
<gene>
    <name evidence="1" type="ORF">BD410DRAFT_789240</name>
</gene>
<organism evidence="1 2">
    <name type="scientific">Rickenella mellea</name>
    <dbReference type="NCBI Taxonomy" id="50990"/>
    <lineage>
        <taxon>Eukaryota</taxon>
        <taxon>Fungi</taxon>
        <taxon>Dikarya</taxon>
        <taxon>Basidiomycota</taxon>
        <taxon>Agaricomycotina</taxon>
        <taxon>Agaricomycetes</taxon>
        <taxon>Hymenochaetales</taxon>
        <taxon>Rickenellaceae</taxon>
        <taxon>Rickenella</taxon>
    </lineage>
</organism>
<feature type="non-terminal residue" evidence="1">
    <location>
        <position position="1"/>
    </location>
</feature>
<reference evidence="1 2" key="1">
    <citation type="submission" date="2018-06" db="EMBL/GenBank/DDBJ databases">
        <title>A transcriptomic atlas of mushroom development highlights an independent origin of complex multicellularity.</title>
        <authorList>
            <consortium name="DOE Joint Genome Institute"/>
            <person name="Krizsan K."/>
            <person name="Almasi E."/>
            <person name="Merenyi Z."/>
            <person name="Sahu N."/>
            <person name="Viragh M."/>
            <person name="Koszo T."/>
            <person name="Mondo S."/>
            <person name="Kiss B."/>
            <person name="Balint B."/>
            <person name="Kues U."/>
            <person name="Barry K."/>
            <person name="Hegedus J.C."/>
            <person name="Henrissat B."/>
            <person name="Johnson J."/>
            <person name="Lipzen A."/>
            <person name="Ohm R."/>
            <person name="Nagy I."/>
            <person name="Pangilinan J."/>
            <person name="Yan J."/>
            <person name="Xiong Y."/>
            <person name="Grigoriev I.V."/>
            <person name="Hibbett D.S."/>
            <person name="Nagy L.G."/>
        </authorList>
    </citation>
    <scope>NUCLEOTIDE SEQUENCE [LARGE SCALE GENOMIC DNA]</scope>
    <source>
        <strain evidence="1 2">SZMC22713</strain>
    </source>
</reference>
<dbReference type="AlphaFoldDB" id="A0A4Y7Q4V0"/>
<accession>A0A4Y7Q4V0</accession>
<dbReference type="Proteomes" id="UP000294933">
    <property type="component" value="Unassembled WGS sequence"/>
</dbReference>
<evidence type="ECO:0000313" key="1">
    <source>
        <dbReference type="EMBL" id="TDL21850.1"/>
    </source>
</evidence>
<dbReference type="EMBL" id="ML170178">
    <property type="protein sequence ID" value="TDL21850.1"/>
    <property type="molecule type" value="Genomic_DNA"/>
</dbReference>
<name>A0A4Y7Q4V0_9AGAM</name>